<evidence type="ECO:0000313" key="1">
    <source>
        <dbReference type="EMBL" id="KAG0573888.1"/>
    </source>
</evidence>
<dbReference type="Proteomes" id="UP000822688">
    <property type="component" value="Chromosome V"/>
</dbReference>
<protein>
    <submittedName>
        <fullName evidence="1">Uncharacterized protein</fullName>
    </submittedName>
</protein>
<proteinExistence type="predicted"/>
<name>A0A8T0HTS7_CERPU</name>
<comment type="caution">
    <text evidence="1">The sequence shown here is derived from an EMBL/GenBank/DDBJ whole genome shotgun (WGS) entry which is preliminary data.</text>
</comment>
<keyword evidence="2" id="KW-1185">Reference proteome</keyword>
<gene>
    <name evidence="1" type="ORF">KC19_VG218700</name>
</gene>
<evidence type="ECO:0000313" key="2">
    <source>
        <dbReference type="Proteomes" id="UP000822688"/>
    </source>
</evidence>
<sequence>MSLTQPPRRVDASPNIKFESSESMLVHEEHPYLIEGTGCWKGKASLIRDLKLTRNHVFLVLLLKHISRMVLHSYRCYSIV</sequence>
<dbReference type="AlphaFoldDB" id="A0A8T0HTS7"/>
<organism evidence="1 2">
    <name type="scientific">Ceratodon purpureus</name>
    <name type="common">Fire moss</name>
    <name type="synonym">Dicranum purpureum</name>
    <dbReference type="NCBI Taxonomy" id="3225"/>
    <lineage>
        <taxon>Eukaryota</taxon>
        <taxon>Viridiplantae</taxon>
        <taxon>Streptophyta</taxon>
        <taxon>Embryophyta</taxon>
        <taxon>Bryophyta</taxon>
        <taxon>Bryophytina</taxon>
        <taxon>Bryopsida</taxon>
        <taxon>Dicranidae</taxon>
        <taxon>Pseudoditrichales</taxon>
        <taxon>Ditrichaceae</taxon>
        <taxon>Ceratodon</taxon>
    </lineage>
</organism>
<reference evidence="1" key="1">
    <citation type="submission" date="2020-06" db="EMBL/GenBank/DDBJ databases">
        <title>WGS assembly of Ceratodon purpureus strain R40.</title>
        <authorList>
            <person name="Carey S.B."/>
            <person name="Jenkins J."/>
            <person name="Shu S."/>
            <person name="Lovell J.T."/>
            <person name="Sreedasyam A."/>
            <person name="Maumus F."/>
            <person name="Tiley G.P."/>
            <person name="Fernandez-Pozo N."/>
            <person name="Barry K."/>
            <person name="Chen C."/>
            <person name="Wang M."/>
            <person name="Lipzen A."/>
            <person name="Daum C."/>
            <person name="Saski C.A."/>
            <person name="Payton A.C."/>
            <person name="Mcbreen J.C."/>
            <person name="Conrad R.E."/>
            <person name="Kollar L.M."/>
            <person name="Olsson S."/>
            <person name="Huttunen S."/>
            <person name="Landis J.B."/>
            <person name="Wickett N.J."/>
            <person name="Johnson M.G."/>
            <person name="Rensing S.A."/>
            <person name="Grimwood J."/>
            <person name="Schmutz J."/>
            <person name="Mcdaniel S.F."/>
        </authorList>
    </citation>
    <scope>NUCLEOTIDE SEQUENCE</scope>
    <source>
        <strain evidence="1">R40</strain>
    </source>
</reference>
<accession>A0A8T0HTS7</accession>
<dbReference type="EMBL" id="CM026426">
    <property type="protein sequence ID" value="KAG0573888.1"/>
    <property type="molecule type" value="Genomic_DNA"/>
</dbReference>